<protein>
    <recommendedName>
        <fullName evidence="13 14">Crossover junction endodeoxyribonuclease RuvC</fullName>
        <ecNumber evidence="13 14">3.1.21.10</ecNumber>
    </recommendedName>
    <alternativeName>
        <fullName evidence="13">Holliday junction nuclease RuvC</fullName>
    </alternativeName>
    <alternativeName>
        <fullName evidence="13">Holliday junction resolvase RuvC</fullName>
    </alternativeName>
</protein>
<keyword evidence="2 13" id="KW-0963">Cytoplasm</keyword>
<evidence type="ECO:0000256" key="7">
    <source>
        <dbReference type="ARBA" id="ARBA00022801"/>
    </source>
</evidence>
<comment type="subunit">
    <text evidence="13">Homodimer which binds Holliday junction (HJ) DNA. The HJ becomes 2-fold symmetrical on binding to RuvC with unstacked arms; it has a different conformation from HJ DNA in complex with RuvA. In the full resolvosome a probable DNA-RuvA(4)-RuvB(12)-RuvC(2) complex forms which resolves the HJ.</text>
</comment>
<dbReference type="FunFam" id="3.30.420.10:FF:000002">
    <property type="entry name" value="Crossover junction endodeoxyribonuclease RuvC"/>
    <property type="match status" value="1"/>
</dbReference>
<feature type="active site" evidence="13">
    <location>
        <position position="65"/>
    </location>
</feature>
<proteinExistence type="inferred from homology"/>
<organism evidence="15 16">
    <name type="scientific">Candidatus Harrisonbacteria bacterium CG10_big_fil_rev_8_21_14_0_10_40_38</name>
    <dbReference type="NCBI Taxonomy" id="1974583"/>
    <lineage>
        <taxon>Bacteria</taxon>
        <taxon>Candidatus Harrisoniibacteriota</taxon>
    </lineage>
</organism>
<dbReference type="GO" id="GO:0006281">
    <property type="term" value="P:DNA repair"/>
    <property type="evidence" value="ECO:0007669"/>
    <property type="project" value="UniProtKB-UniRule"/>
</dbReference>
<reference evidence="16" key="1">
    <citation type="submission" date="2017-09" db="EMBL/GenBank/DDBJ databases">
        <title>Depth-based differentiation of microbial function through sediment-hosted aquifers and enrichment of novel symbionts in the deep terrestrial subsurface.</title>
        <authorList>
            <person name="Probst A.J."/>
            <person name="Ladd B."/>
            <person name="Jarett J.K."/>
            <person name="Geller-Mcgrath D.E."/>
            <person name="Sieber C.M.K."/>
            <person name="Emerson J.B."/>
            <person name="Anantharaman K."/>
            <person name="Thomas B.C."/>
            <person name="Malmstrom R."/>
            <person name="Stieglmeier M."/>
            <person name="Klingl A."/>
            <person name="Woyke T."/>
            <person name="Ryan C.M."/>
            <person name="Banfield J.F."/>
        </authorList>
    </citation>
    <scope>NUCLEOTIDE SEQUENCE [LARGE SCALE GENOMIC DNA]</scope>
</reference>
<dbReference type="Gene3D" id="3.30.420.10">
    <property type="entry name" value="Ribonuclease H-like superfamily/Ribonuclease H"/>
    <property type="match status" value="1"/>
</dbReference>
<accession>A0A2H0URC5</accession>
<evidence type="ECO:0000256" key="6">
    <source>
        <dbReference type="ARBA" id="ARBA00022763"/>
    </source>
</evidence>
<keyword evidence="3 13" id="KW-0540">Nuclease</keyword>
<dbReference type="InterPro" id="IPR036397">
    <property type="entry name" value="RNaseH_sf"/>
</dbReference>
<evidence type="ECO:0000256" key="12">
    <source>
        <dbReference type="ARBA" id="ARBA00029354"/>
    </source>
</evidence>
<feature type="active site" evidence="13">
    <location>
        <position position="138"/>
    </location>
</feature>
<feature type="binding site" evidence="13">
    <location>
        <position position="7"/>
    </location>
    <ligand>
        <name>Mg(2+)</name>
        <dbReference type="ChEBI" id="CHEBI:18420"/>
        <label>1</label>
    </ligand>
</feature>
<evidence type="ECO:0000256" key="8">
    <source>
        <dbReference type="ARBA" id="ARBA00022842"/>
    </source>
</evidence>
<comment type="caution">
    <text evidence="15">The sequence shown here is derived from an EMBL/GenBank/DDBJ whole genome shotgun (WGS) entry which is preliminary data.</text>
</comment>
<dbReference type="Pfam" id="PF02075">
    <property type="entry name" value="RuvC"/>
    <property type="match status" value="1"/>
</dbReference>
<dbReference type="CDD" id="cd16962">
    <property type="entry name" value="RuvC"/>
    <property type="match status" value="1"/>
</dbReference>
<dbReference type="InterPro" id="IPR012337">
    <property type="entry name" value="RNaseH-like_sf"/>
</dbReference>
<dbReference type="HAMAP" id="MF_00034">
    <property type="entry name" value="RuvC"/>
    <property type="match status" value="1"/>
</dbReference>
<sequence>MRFIGIDPGTTRIGYGVVDYEKDLSLVKYGVLEISASSDIDRLNELGTRFLDLLKSVSPDVAGVEVLYFAKNQKTALSVSQARGVILYLLSKTGIPIYEYGPNHVKQALTSYGASDKKAVALMVKKLLKIDILSGHDDASDALAIAITTAYSHGRFDFYRSG</sequence>
<evidence type="ECO:0000256" key="4">
    <source>
        <dbReference type="ARBA" id="ARBA00022723"/>
    </source>
</evidence>
<dbReference type="Proteomes" id="UP000231157">
    <property type="component" value="Unassembled WGS sequence"/>
</dbReference>
<keyword evidence="7 13" id="KW-0378">Hydrolase</keyword>
<evidence type="ECO:0000313" key="16">
    <source>
        <dbReference type="Proteomes" id="UP000231157"/>
    </source>
</evidence>
<evidence type="ECO:0000313" key="15">
    <source>
        <dbReference type="EMBL" id="PIR88968.1"/>
    </source>
</evidence>
<name>A0A2H0URC5_9BACT</name>
<evidence type="ECO:0000256" key="3">
    <source>
        <dbReference type="ARBA" id="ARBA00022722"/>
    </source>
</evidence>
<dbReference type="GO" id="GO:0005737">
    <property type="term" value="C:cytoplasm"/>
    <property type="evidence" value="ECO:0007669"/>
    <property type="project" value="UniProtKB-SubCell"/>
</dbReference>
<feature type="binding site" evidence="13">
    <location>
        <position position="65"/>
    </location>
    <ligand>
        <name>Mg(2+)</name>
        <dbReference type="ChEBI" id="CHEBI:18420"/>
        <label>2</label>
    </ligand>
</feature>
<dbReference type="GO" id="GO:0006310">
    <property type="term" value="P:DNA recombination"/>
    <property type="evidence" value="ECO:0007669"/>
    <property type="project" value="UniProtKB-UniRule"/>
</dbReference>
<comment type="subcellular location">
    <subcellularLocation>
        <location evidence="13">Cytoplasm</location>
    </subcellularLocation>
</comment>
<dbReference type="EC" id="3.1.21.10" evidence="13 14"/>
<feature type="binding site" evidence="13">
    <location>
        <position position="138"/>
    </location>
    <ligand>
        <name>Mg(2+)</name>
        <dbReference type="ChEBI" id="CHEBI:18420"/>
        <label>1</label>
    </ligand>
</feature>
<comment type="cofactor">
    <cofactor evidence="13">
        <name>Mg(2+)</name>
        <dbReference type="ChEBI" id="CHEBI:18420"/>
    </cofactor>
    <text evidence="13">Binds 2 Mg(2+) ion per subunit.</text>
</comment>
<evidence type="ECO:0000256" key="2">
    <source>
        <dbReference type="ARBA" id="ARBA00022490"/>
    </source>
</evidence>
<dbReference type="GO" id="GO:0000287">
    <property type="term" value="F:magnesium ion binding"/>
    <property type="evidence" value="ECO:0007669"/>
    <property type="project" value="UniProtKB-UniRule"/>
</dbReference>
<evidence type="ECO:0000256" key="11">
    <source>
        <dbReference type="ARBA" id="ARBA00023204"/>
    </source>
</evidence>
<dbReference type="InterPro" id="IPR002176">
    <property type="entry name" value="X-over_junc_endoDNase_RuvC"/>
</dbReference>
<dbReference type="NCBIfam" id="TIGR00228">
    <property type="entry name" value="ruvC"/>
    <property type="match status" value="1"/>
</dbReference>
<gene>
    <name evidence="13 15" type="primary">ruvC</name>
    <name evidence="15" type="ORF">COU07_03705</name>
</gene>
<dbReference type="EMBL" id="PFAZ01000009">
    <property type="protein sequence ID" value="PIR88968.1"/>
    <property type="molecule type" value="Genomic_DNA"/>
</dbReference>
<dbReference type="PANTHER" id="PTHR30194:SF3">
    <property type="entry name" value="CROSSOVER JUNCTION ENDODEOXYRIBONUCLEASE RUVC"/>
    <property type="match status" value="1"/>
</dbReference>
<evidence type="ECO:0000256" key="13">
    <source>
        <dbReference type="HAMAP-Rule" id="MF_00034"/>
    </source>
</evidence>
<comment type="function">
    <text evidence="13">The RuvA-RuvB-RuvC complex processes Holliday junction (HJ) DNA during genetic recombination and DNA repair. Endonuclease that resolves HJ intermediates. Cleaves cruciform DNA by making single-stranded nicks across the HJ at symmetrical positions within the homologous arms, yielding a 5'-phosphate and a 3'-hydroxyl group; requires a central core of homology in the junction. The consensus cleavage sequence is 5'-(A/T)TT(C/G)-3'. Cleavage occurs on the 3'-side of the TT dinucleotide at the point of strand exchange. HJ branch migration catalyzed by RuvA-RuvB allows RuvC to scan DNA until it finds its consensus sequence, where it cleaves and resolves the cruciform DNA.</text>
</comment>
<feature type="active site" evidence="13">
    <location>
        <position position="7"/>
    </location>
</feature>
<dbReference type="GO" id="GO:0008821">
    <property type="term" value="F:crossover junction DNA endonuclease activity"/>
    <property type="evidence" value="ECO:0007669"/>
    <property type="project" value="UniProtKB-UniRule"/>
</dbReference>
<evidence type="ECO:0000256" key="10">
    <source>
        <dbReference type="ARBA" id="ARBA00023172"/>
    </source>
</evidence>
<keyword evidence="11 13" id="KW-0234">DNA repair</keyword>
<dbReference type="GO" id="GO:0003677">
    <property type="term" value="F:DNA binding"/>
    <property type="evidence" value="ECO:0007669"/>
    <property type="project" value="UniProtKB-KW"/>
</dbReference>
<keyword evidence="10 13" id="KW-0233">DNA recombination</keyword>
<evidence type="ECO:0000256" key="5">
    <source>
        <dbReference type="ARBA" id="ARBA00022759"/>
    </source>
</evidence>
<comment type="catalytic activity">
    <reaction evidence="12 13">
        <text>Endonucleolytic cleavage at a junction such as a reciprocal single-stranded crossover between two homologous DNA duplexes (Holliday junction).</text>
        <dbReference type="EC" id="3.1.21.10"/>
    </reaction>
</comment>
<dbReference type="PANTHER" id="PTHR30194">
    <property type="entry name" value="CROSSOVER JUNCTION ENDODEOXYRIBONUCLEASE RUVC"/>
    <property type="match status" value="1"/>
</dbReference>
<keyword evidence="4 13" id="KW-0479">Metal-binding</keyword>
<keyword evidence="5 13" id="KW-0255">Endonuclease</keyword>
<dbReference type="GO" id="GO:0048476">
    <property type="term" value="C:Holliday junction resolvase complex"/>
    <property type="evidence" value="ECO:0007669"/>
    <property type="project" value="UniProtKB-UniRule"/>
</dbReference>
<evidence type="ECO:0000256" key="1">
    <source>
        <dbReference type="ARBA" id="ARBA00009518"/>
    </source>
</evidence>
<dbReference type="PRINTS" id="PR00696">
    <property type="entry name" value="RSOLVASERUVC"/>
</dbReference>
<comment type="similarity">
    <text evidence="1 13">Belongs to the RuvC family.</text>
</comment>
<dbReference type="SUPFAM" id="SSF53098">
    <property type="entry name" value="Ribonuclease H-like"/>
    <property type="match status" value="1"/>
</dbReference>
<evidence type="ECO:0000256" key="9">
    <source>
        <dbReference type="ARBA" id="ARBA00023125"/>
    </source>
</evidence>
<dbReference type="AlphaFoldDB" id="A0A2H0URC5"/>
<keyword evidence="6 13" id="KW-0227">DNA damage</keyword>
<evidence type="ECO:0000256" key="14">
    <source>
        <dbReference type="NCBIfam" id="TIGR00228"/>
    </source>
</evidence>
<keyword evidence="9 13" id="KW-0238">DNA-binding</keyword>
<keyword evidence="8 13" id="KW-0460">Magnesium</keyword>